<accession>A0A4D4N9I0</accession>
<proteinExistence type="predicted"/>
<dbReference type="Proteomes" id="UP000299211">
    <property type="component" value="Unassembled WGS sequence"/>
</dbReference>
<evidence type="ECO:0000313" key="2">
    <source>
        <dbReference type="EMBL" id="GDY80115.1"/>
    </source>
</evidence>
<sequence>MDRPLTIEEITGHRTVVIEGGDGVGKSTLAKLLVAQHGFISVHSPRTPDHQDLVSRYRELLARPGRLVLDRSFLSELVYGPLYRGHSRLA</sequence>
<organism evidence="2 3">
    <name type="scientific">Streptomyces avermitilis</name>
    <dbReference type="NCBI Taxonomy" id="33903"/>
    <lineage>
        <taxon>Bacteria</taxon>
        <taxon>Bacillati</taxon>
        <taxon>Actinomycetota</taxon>
        <taxon>Actinomycetes</taxon>
        <taxon>Kitasatosporales</taxon>
        <taxon>Streptomycetaceae</taxon>
        <taxon>Streptomyces</taxon>
    </lineage>
</organism>
<dbReference type="GeneID" id="41537503"/>
<name>A0A4D4N9I0_STRAX</name>
<evidence type="ECO:0000313" key="4">
    <source>
        <dbReference type="Proteomes" id="UP000302139"/>
    </source>
</evidence>
<evidence type="ECO:0000313" key="3">
    <source>
        <dbReference type="Proteomes" id="UP000299211"/>
    </source>
</evidence>
<dbReference type="EMBL" id="BJHX01000003">
    <property type="protein sequence ID" value="GDY69847.1"/>
    <property type="molecule type" value="Genomic_DNA"/>
</dbReference>
<dbReference type="InterPro" id="IPR027417">
    <property type="entry name" value="P-loop_NTPase"/>
</dbReference>
<evidence type="ECO:0008006" key="5">
    <source>
        <dbReference type="Google" id="ProtNLM"/>
    </source>
</evidence>
<comment type="caution">
    <text evidence="2">The sequence shown here is derived from an EMBL/GenBank/DDBJ whole genome shotgun (WGS) entry which is preliminary data.</text>
</comment>
<evidence type="ECO:0000313" key="1">
    <source>
        <dbReference type="EMBL" id="GDY69847.1"/>
    </source>
</evidence>
<dbReference type="Proteomes" id="UP000302139">
    <property type="component" value="Unassembled WGS sequence"/>
</dbReference>
<gene>
    <name evidence="1" type="ORF">SAV14893_092400</name>
    <name evidence="2" type="ORF">SAV31267_096000</name>
</gene>
<dbReference type="Gene3D" id="3.40.50.300">
    <property type="entry name" value="P-loop containing nucleotide triphosphate hydrolases"/>
    <property type="match status" value="1"/>
</dbReference>
<protein>
    <recommendedName>
        <fullName evidence="5">Thymidylate kinase-like domain-containing protein</fullName>
    </recommendedName>
</protein>
<dbReference type="SUPFAM" id="SSF52540">
    <property type="entry name" value="P-loop containing nucleoside triphosphate hydrolases"/>
    <property type="match status" value="1"/>
</dbReference>
<dbReference type="EMBL" id="BJHY01000002">
    <property type="protein sequence ID" value="GDY80115.1"/>
    <property type="molecule type" value="Genomic_DNA"/>
</dbReference>
<reference evidence="1 4" key="2">
    <citation type="submission" date="2019-04" db="EMBL/GenBank/DDBJ databases">
        <title>Draft genome sequences of Streptomyces avermitilis NBRC 14893.</title>
        <authorList>
            <person name="Komaki H."/>
            <person name="Tamura T."/>
            <person name="Hosoyama A."/>
        </authorList>
    </citation>
    <scope>NUCLEOTIDE SEQUENCE [LARGE SCALE GENOMIC DNA]</scope>
    <source>
        <strain evidence="1 4">NBRC 14893</strain>
    </source>
</reference>
<dbReference type="RefSeq" id="WP_063774019.1">
    <property type="nucleotide sequence ID" value="NZ_BAABTN010000127.1"/>
</dbReference>
<dbReference type="AlphaFoldDB" id="A0A4D4N9I0"/>
<reference evidence="2 3" key="1">
    <citation type="submission" date="2019-04" db="EMBL/GenBank/DDBJ databases">
        <title>Draft genome sequences of Streptomyces avermitilis ATCC 31267.</title>
        <authorList>
            <person name="Komaki H."/>
            <person name="Tamura T."/>
            <person name="Hosoyama A."/>
        </authorList>
    </citation>
    <scope>NUCLEOTIDE SEQUENCE [LARGE SCALE GENOMIC DNA]</scope>
    <source>
        <strain evidence="2 3">ATCC 31267</strain>
    </source>
</reference>